<keyword evidence="1" id="KW-1133">Transmembrane helix</keyword>
<comment type="caution">
    <text evidence="2">The sequence shown here is derived from an EMBL/GenBank/DDBJ whole genome shotgun (WGS) entry which is preliminary data.</text>
</comment>
<feature type="transmembrane region" description="Helical" evidence="1">
    <location>
        <begin position="71"/>
        <end position="92"/>
    </location>
</feature>
<feature type="transmembrane region" description="Helical" evidence="1">
    <location>
        <begin position="227"/>
        <end position="247"/>
    </location>
</feature>
<feature type="transmembrane region" description="Helical" evidence="1">
    <location>
        <begin position="376"/>
        <end position="397"/>
    </location>
</feature>
<keyword evidence="2" id="KW-0436">Ligase</keyword>
<sequence length="459" mass="52104">MSKKFTQKEHYFEYFLLLFIALQPVLDLITSLSINMLHMSATLGVVVRFAVMALVLIYLFIHWKQPNNKKYLVYVCLLGVTLGAGFLNNMLVKHPFALGEEVKFIAKCMYPIVMLFGYILVFQTLRDKQHVYHKMLRYFLYAVLFMSIVMVVSIATGTDYKSYPWGKLGSKGWFYAANELSAILAITLPVVVLYSVHKTTSFAKAYYWVPSMLALYASMMVGTKVGYGAIILTLGVALVFSFIEHMMNRKEVTKGTKPLVNTIISLVMLGGVFAITPMTPIAKNMGIHLQMYAYKKEISDEKARKEGKTVKEEKAKKGELTQDEVNSLIYSDRDKFLKVHKQYFKEAPMSQKLLGMGYASNYKKTPKMVEMDFYDLFFSFGIIGFIMYLLPFAYFGIRLAIRVFTNFKSILTTKYMLLASALVLALGIAYTAGHVFTAPAVSIFFVVVLAYLIVDLEAE</sequence>
<keyword evidence="1" id="KW-0472">Membrane</keyword>
<gene>
    <name evidence="2" type="ORF">WAX78_18035</name>
</gene>
<accession>A0ABU8G258</accession>
<feature type="transmembrane region" description="Helical" evidence="1">
    <location>
        <begin position="259"/>
        <end position="282"/>
    </location>
</feature>
<feature type="transmembrane region" description="Helical" evidence="1">
    <location>
        <begin position="12"/>
        <end position="34"/>
    </location>
</feature>
<feature type="transmembrane region" description="Helical" evidence="1">
    <location>
        <begin position="138"/>
        <end position="160"/>
    </location>
</feature>
<dbReference type="EMBL" id="JBAWSV010000006">
    <property type="protein sequence ID" value="MEI4831328.1"/>
    <property type="molecule type" value="Genomic_DNA"/>
</dbReference>
<dbReference type="GO" id="GO:0016874">
    <property type="term" value="F:ligase activity"/>
    <property type="evidence" value="ECO:0007669"/>
    <property type="project" value="UniProtKB-KW"/>
</dbReference>
<dbReference type="RefSeq" id="WP_336483381.1">
    <property type="nucleotide sequence ID" value="NZ_JBAWSV010000006.1"/>
</dbReference>
<dbReference type="Proteomes" id="UP001367922">
    <property type="component" value="Unassembled WGS sequence"/>
</dbReference>
<evidence type="ECO:0000313" key="2">
    <source>
        <dbReference type="EMBL" id="MEI4831328.1"/>
    </source>
</evidence>
<feature type="transmembrane region" description="Helical" evidence="1">
    <location>
        <begin position="205"/>
        <end position="221"/>
    </location>
</feature>
<dbReference type="Pfam" id="PF13425">
    <property type="entry name" value="O-antigen_lig"/>
    <property type="match status" value="1"/>
</dbReference>
<dbReference type="InterPro" id="IPR049504">
    <property type="entry name" value="O-antigen_lig"/>
</dbReference>
<feature type="transmembrane region" description="Helical" evidence="1">
    <location>
        <begin position="409"/>
        <end position="430"/>
    </location>
</feature>
<name>A0ABU8G258_9BACI</name>
<reference evidence="2 3" key="1">
    <citation type="submission" date="2024-01" db="EMBL/GenBank/DDBJ databases">
        <title>Seven novel Bacillus-like species.</title>
        <authorList>
            <person name="Liu G."/>
        </authorList>
    </citation>
    <scope>NUCLEOTIDE SEQUENCE [LARGE SCALE GENOMIC DNA]</scope>
    <source>
        <strain evidence="2 3">FJAT-53711</strain>
    </source>
</reference>
<feature type="transmembrane region" description="Helical" evidence="1">
    <location>
        <begin position="104"/>
        <end position="126"/>
    </location>
</feature>
<evidence type="ECO:0000313" key="3">
    <source>
        <dbReference type="Proteomes" id="UP001367922"/>
    </source>
</evidence>
<keyword evidence="3" id="KW-1185">Reference proteome</keyword>
<feature type="transmembrane region" description="Helical" evidence="1">
    <location>
        <begin position="436"/>
        <end position="454"/>
    </location>
</feature>
<organism evidence="2 3">
    <name type="scientific">Bacillus yunxiaonensis</name>
    <dbReference type="NCBI Taxonomy" id="3127665"/>
    <lineage>
        <taxon>Bacteria</taxon>
        <taxon>Bacillati</taxon>
        <taxon>Bacillota</taxon>
        <taxon>Bacilli</taxon>
        <taxon>Bacillales</taxon>
        <taxon>Bacillaceae</taxon>
        <taxon>Bacillus</taxon>
    </lineage>
</organism>
<keyword evidence="1" id="KW-0812">Transmembrane</keyword>
<protein>
    <submittedName>
        <fullName evidence="2">O-antigen ligase family protein</fullName>
    </submittedName>
</protein>
<feature type="transmembrane region" description="Helical" evidence="1">
    <location>
        <begin position="40"/>
        <end position="59"/>
    </location>
</feature>
<feature type="transmembrane region" description="Helical" evidence="1">
    <location>
        <begin position="172"/>
        <end position="193"/>
    </location>
</feature>
<evidence type="ECO:0000256" key="1">
    <source>
        <dbReference type="SAM" id="Phobius"/>
    </source>
</evidence>
<proteinExistence type="predicted"/>